<dbReference type="Pfam" id="PF05960">
    <property type="entry name" value="DUF885"/>
    <property type="match status" value="1"/>
</dbReference>
<evidence type="ECO:0000256" key="1">
    <source>
        <dbReference type="SAM" id="Phobius"/>
    </source>
</evidence>
<organism evidence="2 3">
    <name type="scientific">Porites evermanni</name>
    <dbReference type="NCBI Taxonomy" id="104178"/>
    <lineage>
        <taxon>Eukaryota</taxon>
        <taxon>Metazoa</taxon>
        <taxon>Cnidaria</taxon>
        <taxon>Anthozoa</taxon>
        <taxon>Hexacorallia</taxon>
        <taxon>Scleractinia</taxon>
        <taxon>Fungiina</taxon>
        <taxon>Poritidae</taxon>
        <taxon>Porites</taxon>
    </lineage>
</organism>
<dbReference type="InterPro" id="IPR010281">
    <property type="entry name" value="DUF885"/>
</dbReference>
<keyword evidence="1" id="KW-0812">Transmembrane</keyword>
<proteinExistence type="predicted"/>
<gene>
    <name evidence="2" type="ORF">PEVE_00007883</name>
</gene>
<feature type="transmembrane region" description="Helical" evidence="1">
    <location>
        <begin position="42"/>
        <end position="66"/>
    </location>
</feature>
<name>A0ABN8LTM2_9CNID</name>
<accession>A0ABN8LTM2</accession>
<keyword evidence="1" id="KW-0472">Membrane</keyword>
<dbReference type="Proteomes" id="UP001159427">
    <property type="component" value="Unassembled WGS sequence"/>
</dbReference>
<keyword evidence="1" id="KW-1133">Transmembrane helix</keyword>
<protein>
    <recommendedName>
        <fullName evidence="4">DUF885 domain-containing protein</fullName>
    </recommendedName>
</protein>
<dbReference type="PANTHER" id="PTHR33361:SF2">
    <property type="entry name" value="DUF885 DOMAIN-CONTAINING PROTEIN"/>
    <property type="match status" value="1"/>
</dbReference>
<evidence type="ECO:0000313" key="3">
    <source>
        <dbReference type="Proteomes" id="UP001159427"/>
    </source>
</evidence>
<sequence>MGDHELNSALPDQLGLREHVFLNSSTSSISPDYHVKRRYSRACILAGVIAFVGVGCLVAGIVLISVSQSQKFPTKSVTFTGLSQTKSCDKNSTSTSNNGSKFANPCEFSKEAVRAGLEPFLVKVQTIRDSFTPYRRTNSKDVFQPYSPAPEKIKALTDKTKALYEDLLRMKRNIVMERIKLREGKLLALVEHELKHYFGAWMLGPDQRCREEPIASIQIHLKSALYIFLTKGNKTLGSAEDALNLFQKFRDGINQYKSNLQRGVKSGMVQSLDECKEGIVCMKEIYRSFFTSRRPETVLTRWRVRPRINSFASGVSSRDLRQWVSNYGSNLSQSLFEGVVKHIGEPLVSLFEYLENDHMTHCVPSNVSSGLGTRPISFIFVNGTRTSEQTTKTLDGIERIMEGKEAYAEIVSYFTSTKHTPGILHRDLSKMPSSFNKIFFLLAYVDEVHAIGWNQLITFYRKAVDIVKKITERENETEAVSEFKTRLKSFSLCLNKQPFPLNESNNEAFQKCRTKRGAEKFCPQRYSTMMRWIEIARGTLTLIKTKILKLFHFTGEKRSIPTCPAEPDVNFSPSLGVAVHTPSLSNCRFTARYKLPFFVDKMGSEFMEWTTAVHESVPGHHLQDASYREIFKPQTSCPSKLQHKGITAYKEGWAVYTEYPLMSLDTDLYKHNPLNEYGVIRSQIWRAVRLVIDTSLHYKNMSRDEALALFRQYLWDDSDVINKEVTRYQAWPGQATSYMIGQLEIWRMRNESEAKLGKKYDIRDFHYHVLSQGEVPLWFLDKYVKTFYASGVLPEAE</sequence>
<keyword evidence="3" id="KW-1185">Reference proteome</keyword>
<evidence type="ECO:0008006" key="4">
    <source>
        <dbReference type="Google" id="ProtNLM"/>
    </source>
</evidence>
<reference evidence="2 3" key="1">
    <citation type="submission" date="2022-05" db="EMBL/GenBank/DDBJ databases">
        <authorList>
            <consortium name="Genoscope - CEA"/>
            <person name="William W."/>
        </authorList>
    </citation>
    <scope>NUCLEOTIDE SEQUENCE [LARGE SCALE GENOMIC DNA]</scope>
</reference>
<evidence type="ECO:0000313" key="2">
    <source>
        <dbReference type="EMBL" id="CAH3020613.1"/>
    </source>
</evidence>
<dbReference type="PANTHER" id="PTHR33361">
    <property type="entry name" value="GLR0591 PROTEIN"/>
    <property type="match status" value="1"/>
</dbReference>
<comment type="caution">
    <text evidence="2">The sequence shown here is derived from an EMBL/GenBank/DDBJ whole genome shotgun (WGS) entry which is preliminary data.</text>
</comment>
<dbReference type="EMBL" id="CALNXI010000153">
    <property type="protein sequence ID" value="CAH3020613.1"/>
    <property type="molecule type" value="Genomic_DNA"/>
</dbReference>